<protein>
    <recommendedName>
        <fullName evidence="3">Recombinase family protein</fullName>
    </recommendedName>
</protein>
<evidence type="ECO:0000313" key="2">
    <source>
        <dbReference type="Proteomes" id="UP000253805"/>
    </source>
</evidence>
<accession>A0A369P2K8</accession>
<evidence type="ECO:0008006" key="3">
    <source>
        <dbReference type="Google" id="ProtNLM"/>
    </source>
</evidence>
<sequence length="258" mass="28923">MRESVTAAQLCLDGRGGFTYVVALMRYIMREDETFRYELEPNYEVIDLLDSSDFQGIPGFDLSVRKTCYERDNRTPTLIADRAPMANREDLWSLLDECGMDYWDPLEWLVRSPRRYIGDKLYFRAVPEGAPGVLGMEEAVASAANSPQAVGSVLAALCAGDAVECEGEPLGGAERKVLYESFMLLHEKASRGRRAETRGGGPAARPGRRRKPVDELMLREAIARYRAHEWTAAKAAESIGVGEATFYRRIAEWEQQEG</sequence>
<gene>
    <name evidence="1" type="ORF">C1850_05975</name>
</gene>
<reference evidence="1 2" key="1">
    <citation type="journal article" date="2018" name="Elife">
        <title>Discovery and characterization of a prevalent human gut bacterial enzyme sufficient for the inactivation of a family of plant toxins.</title>
        <authorList>
            <person name="Koppel N."/>
            <person name="Bisanz J.E."/>
            <person name="Pandelia M.E."/>
            <person name="Turnbaugh P.J."/>
            <person name="Balskus E.P."/>
        </authorList>
    </citation>
    <scope>NUCLEOTIDE SEQUENCE [LARGE SCALE GENOMIC DNA]</scope>
    <source>
        <strain evidence="1 2">OB21 GAM 11</strain>
    </source>
</reference>
<evidence type="ECO:0000313" key="1">
    <source>
        <dbReference type="EMBL" id="RDC44774.1"/>
    </source>
</evidence>
<dbReference type="EMBL" id="PPUT01000012">
    <property type="protein sequence ID" value="RDC44774.1"/>
    <property type="molecule type" value="Genomic_DNA"/>
</dbReference>
<name>A0A369P2K8_9ACTN</name>
<dbReference type="RefSeq" id="WP_022739225.1">
    <property type="nucleotide sequence ID" value="NZ_AP024470.1"/>
</dbReference>
<dbReference type="Proteomes" id="UP000253805">
    <property type="component" value="Unassembled WGS sequence"/>
</dbReference>
<proteinExistence type="predicted"/>
<dbReference type="GeneID" id="62677024"/>
<dbReference type="AlphaFoldDB" id="A0A369P2K8"/>
<organism evidence="1 2">
    <name type="scientific">Adlercreutzia equolifaciens subsp. celatus</name>
    <dbReference type="NCBI Taxonomy" id="394340"/>
    <lineage>
        <taxon>Bacteria</taxon>
        <taxon>Bacillati</taxon>
        <taxon>Actinomycetota</taxon>
        <taxon>Coriobacteriia</taxon>
        <taxon>Eggerthellales</taxon>
        <taxon>Eggerthellaceae</taxon>
        <taxon>Adlercreutzia</taxon>
    </lineage>
</organism>
<comment type="caution">
    <text evidence="1">The sequence shown here is derived from an EMBL/GenBank/DDBJ whole genome shotgun (WGS) entry which is preliminary data.</text>
</comment>